<sequence length="212" mass="23612">MQSDFQRAYESFQIDSSSFPVPVAINAINTFEPDEDMSNRYRLDHHESERNFAIQSNVIAASDHEVTIDLETGIRMSIVPRLDAYGAPYFQDKLPNAYYSDARPTNEAVPDFILQNHNRIFAPQTPKHPEAEGASSLLDAGAPNPSFGDSKTSYYVQTDARGSSNLPSQFPDANNDISCEGSKVNEQFRPMSNTYLVSTLRTPARMKLIVPG</sequence>
<dbReference type="EMBL" id="JANVFS010000010">
    <property type="protein sequence ID" value="KAJ4486729.1"/>
    <property type="molecule type" value="Genomic_DNA"/>
</dbReference>
<accession>A0A9W9API9</accession>
<organism evidence="3 4">
    <name type="scientific">Lentinula lateritia</name>
    <dbReference type="NCBI Taxonomy" id="40482"/>
    <lineage>
        <taxon>Eukaryota</taxon>
        <taxon>Fungi</taxon>
        <taxon>Dikarya</taxon>
        <taxon>Basidiomycota</taxon>
        <taxon>Agaricomycotina</taxon>
        <taxon>Agaricomycetes</taxon>
        <taxon>Agaricomycetidae</taxon>
        <taxon>Agaricales</taxon>
        <taxon>Marasmiineae</taxon>
        <taxon>Omphalotaceae</taxon>
        <taxon>Lentinula</taxon>
    </lineage>
</organism>
<reference evidence="3" key="2">
    <citation type="journal article" date="2023" name="Proc. Natl. Acad. Sci. U.S.A.">
        <title>A global phylogenomic analysis of the shiitake genus Lentinula.</title>
        <authorList>
            <person name="Sierra-Patev S."/>
            <person name="Min B."/>
            <person name="Naranjo-Ortiz M."/>
            <person name="Looney B."/>
            <person name="Konkel Z."/>
            <person name="Slot J.C."/>
            <person name="Sakamoto Y."/>
            <person name="Steenwyk J.L."/>
            <person name="Rokas A."/>
            <person name="Carro J."/>
            <person name="Camarero S."/>
            <person name="Ferreira P."/>
            <person name="Molpeceres G."/>
            <person name="Ruiz-Duenas F.J."/>
            <person name="Serrano A."/>
            <person name="Henrissat B."/>
            <person name="Drula E."/>
            <person name="Hughes K.W."/>
            <person name="Mata J.L."/>
            <person name="Ishikawa N.K."/>
            <person name="Vargas-Isla R."/>
            <person name="Ushijima S."/>
            <person name="Smith C.A."/>
            <person name="Donoghue J."/>
            <person name="Ahrendt S."/>
            <person name="Andreopoulos W."/>
            <person name="He G."/>
            <person name="LaButti K."/>
            <person name="Lipzen A."/>
            <person name="Ng V."/>
            <person name="Riley R."/>
            <person name="Sandor L."/>
            <person name="Barry K."/>
            <person name="Martinez A.T."/>
            <person name="Xiao Y."/>
            <person name="Gibbons J.G."/>
            <person name="Terashima K."/>
            <person name="Grigoriev I.V."/>
            <person name="Hibbett D."/>
        </authorList>
    </citation>
    <scope>NUCLEOTIDE SEQUENCE</scope>
    <source>
        <strain evidence="3">Sp2 HRB7682 ss15</strain>
    </source>
</reference>
<name>A0A9W9API9_9AGAR</name>
<protein>
    <submittedName>
        <fullName evidence="3">Uncharacterized protein</fullName>
    </submittedName>
</protein>
<evidence type="ECO:0000313" key="4">
    <source>
        <dbReference type="Proteomes" id="UP001150238"/>
    </source>
</evidence>
<gene>
    <name evidence="2" type="ORF">C8J55DRAFT_487686</name>
    <name evidence="3" type="ORF">C8J55DRAFT_487690</name>
</gene>
<dbReference type="AlphaFoldDB" id="A0A9W9API9"/>
<dbReference type="Proteomes" id="UP001150238">
    <property type="component" value="Unassembled WGS sequence"/>
</dbReference>
<evidence type="ECO:0000313" key="2">
    <source>
        <dbReference type="EMBL" id="KAJ4486729.1"/>
    </source>
</evidence>
<reference evidence="3" key="1">
    <citation type="submission" date="2022-08" db="EMBL/GenBank/DDBJ databases">
        <authorList>
            <consortium name="DOE Joint Genome Institute"/>
            <person name="Min B."/>
            <person name="Riley R."/>
            <person name="Sierra-Patev S."/>
            <person name="Naranjo-Ortiz M."/>
            <person name="Looney B."/>
            <person name="Konkel Z."/>
            <person name="Slot J.C."/>
            <person name="Sakamoto Y."/>
            <person name="Steenwyk J.L."/>
            <person name="Rokas A."/>
            <person name="Carro J."/>
            <person name="Camarero S."/>
            <person name="Ferreira P."/>
            <person name="Molpeceres G."/>
            <person name="Ruiz-Duenas F.J."/>
            <person name="Serrano A."/>
            <person name="Henrissat B."/>
            <person name="Drula E."/>
            <person name="Hughes K.W."/>
            <person name="Mata J.L."/>
            <person name="Ishikawa N.K."/>
            <person name="Vargas-Isla R."/>
            <person name="Ushijima S."/>
            <person name="Smith C.A."/>
            <person name="Ahrendt S."/>
            <person name="Andreopoulos W."/>
            <person name="He G."/>
            <person name="Labutti K."/>
            <person name="Lipzen A."/>
            <person name="Ng V."/>
            <person name="Sandor L."/>
            <person name="Barry K."/>
            <person name="Martinez A.T."/>
            <person name="Xiao Y."/>
            <person name="Gibbons J.G."/>
            <person name="Terashima K."/>
            <person name="Hibbett D.S."/>
            <person name="Grigoriev I.V."/>
        </authorList>
    </citation>
    <scope>NUCLEOTIDE SEQUENCE</scope>
    <source>
        <strain evidence="3">Sp2 HRB7682 ss15</strain>
    </source>
</reference>
<feature type="region of interest" description="Disordered" evidence="1">
    <location>
        <begin position="123"/>
        <end position="143"/>
    </location>
</feature>
<evidence type="ECO:0000313" key="3">
    <source>
        <dbReference type="EMBL" id="KAJ4486733.1"/>
    </source>
</evidence>
<proteinExistence type="predicted"/>
<comment type="caution">
    <text evidence="3">The sequence shown here is derived from an EMBL/GenBank/DDBJ whole genome shotgun (WGS) entry which is preliminary data.</text>
</comment>
<evidence type="ECO:0000256" key="1">
    <source>
        <dbReference type="SAM" id="MobiDB-lite"/>
    </source>
</evidence>
<dbReference type="EMBL" id="JANVFS010000010">
    <property type="protein sequence ID" value="KAJ4486733.1"/>
    <property type="molecule type" value="Genomic_DNA"/>
</dbReference>